<gene>
    <name evidence="3" type="ORF">DXN04_21850</name>
</gene>
<sequence length="649" mass="73347">MYRILLFLLCYCHLVVAQDHHIAAVADVKPGLIRLRWAPSSIVGWSLGIRYGYTIERLTPGEKKATLLTPQPIQPIPLAEMDANNERVAIVAEVIYGENPVAEKGFGSFYDTKNKHEWRMAMALLSCDLSIPAAKSAGLYFEDRNIKEGQRYIYRISLARQAKNMLIDTAVVVAVPRLLHKPRELTIISADKTATLAWRKDSYTAYIVERSANGKDFQAISVLPVVSAQFKDTLPENEHRYFYRIKGITPFGEYGPYSETITAMGIQELSDRPVLDTIIVKDNQSIEIRWLLPGDLRNQLSRIIITRANNSKGPFLPIATYNKILYAYTDQNPAAANYYRIKGITKQGQEILSFPYFAQLIDTIGPASPTALKGSVDSAGIVTLSWHANTEPDLLGYRVFRANSLREEFVEVTKTIINIPSFADTITLHTLSPRIYFKIIAVDKNYNTSPYSLPVLLKRPDTIPPSAALFTRVISTDTAIRLNWYNSTSEDAIQYALYRINTKDSIPLQVASWDSTQLISAFIDTAVRQGNTYYYELITRDDAGNKAIETSSDVYFESGSRTPISTWRAEKQNNRIVLHWAYLLPGVKQYRIYRAKNNDLFTLYTTQPGTVNEFTDSLLFPGNVYKYKISAVLHGDVKSTMSRVIEVIY</sequence>
<organism evidence="3 4">
    <name type="scientific">Chitinophaga silvisoli</name>
    <dbReference type="NCBI Taxonomy" id="2291814"/>
    <lineage>
        <taxon>Bacteria</taxon>
        <taxon>Pseudomonadati</taxon>
        <taxon>Bacteroidota</taxon>
        <taxon>Chitinophagia</taxon>
        <taxon>Chitinophagales</taxon>
        <taxon>Chitinophagaceae</taxon>
        <taxon>Chitinophaga</taxon>
    </lineage>
</organism>
<accession>A0A3E1NWV1</accession>
<keyword evidence="4" id="KW-1185">Reference proteome</keyword>
<dbReference type="AlphaFoldDB" id="A0A3E1NWV1"/>
<feature type="domain" description="Fibronectin type-III" evidence="2">
    <location>
        <begin position="179"/>
        <end position="254"/>
    </location>
</feature>
<reference evidence="3 4" key="1">
    <citation type="submission" date="2018-08" db="EMBL/GenBank/DDBJ databases">
        <title>Chitinophaga sp. K20C18050901, a novel bacterium isolated from forest soil.</title>
        <authorList>
            <person name="Wang C."/>
        </authorList>
    </citation>
    <scope>NUCLEOTIDE SEQUENCE [LARGE SCALE GENOMIC DNA]</scope>
    <source>
        <strain evidence="3 4">K20C18050901</strain>
    </source>
</reference>
<dbReference type="EMBL" id="QTJV01000009">
    <property type="protein sequence ID" value="RFM32334.1"/>
    <property type="molecule type" value="Genomic_DNA"/>
</dbReference>
<dbReference type="CDD" id="cd00063">
    <property type="entry name" value="FN3"/>
    <property type="match status" value="1"/>
</dbReference>
<dbReference type="SUPFAM" id="SSF49265">
    <property type="entry name" value="Fibronectin type III"/>
    <property type="match status" value="3"/>
</dbReference>
<dbReference type="Gene3D" id="2.60.40.10">
    <property type="entry name" value="Immunoglobulins"/>
    <property type="match status" value="4"/>
</dbReference>
<dbReference type="RefSeq" id="WP_116855527.1">
    <property type="nucleotide sequence ID" value="NZ_QTJV01000009.1"/>
</dbReference>
<dbReference type="InterPro" id="IPR036116">
    <property type="entry name" value="FN3_sf"/>
</dbReference>
<feature type="domain" description="Fibronectin type-III" evidence="2">
    <location>
        <begin position="561"/>
        <end position="639"/>
    </location>
</feature>
<feature type="chain" id="PRO_5017720836" description="Fibronectin type-III domain-containing protein" evidence="1">
    <location>
        <begin position="18"/>
        <end position="649"/>
    </location>
</feature>
<keyword evidence="1" id="KW-0732">Signal</keyword>
<dbReference type="InterPro" id="IPR003961">
    <property type="entry name" value="FN3_dom"/>
</dbReference>
<protein>
    <recommendedName>
        <fullName evidence="2">Fibronectin type-III domain-containing protein</fullName>
    </recommendedName>
</protein>
<evidence type="ECO:0000313" key="4">
    <source>
        <dbReference type="Proteomes" id="UP000261174"/>
    </source>
</evidence>
<evidence type="ECO:0000259" key="2">
    <source>
        <dbReference type="SMART" id="SM00060"/>
    </source>
</evidence>
<feature type="domain" description="Fibronectin type-III" evidence="2">
    <location>
        <begin position="465"/>
        <end position="546"/>
    </location>
</feature>
<evidence type="ECO:0000256" key="1">
    <source>
        <dbReference type="SAM" id="SignalP"/>
    </source>
</evidence>
<dbReference type="InterPro" id="IPR013783">
    <property type="entry name" value="Ig-like_fold"/>
</dbReference>
<feature type="domain" description="Fibronectin type-III" evidence="2">
    <location>
        <begin position="366"/>
        <end position="449"/>
    </location>
</feature>
<dbReference type="SMART" id="SM00060">
    <property type="entry name" value="FN3"/>
    <property type="match status" value="4"/>
</dbReference>
<proteinExistence type="predicted"/>
<evidence type="ECO:0000313" key="3">
    <source>
        <dbReference type="EMBL" id="RFM32334.1"/>
    </source>
</evidence>
<feature type="signal peptide" evidence="1">
    <location>
        <begin position="1"/>
        <end position="17"/>
    </location>
</feature>
<dbReference type="OrthoDB" id="923194at2"/>
<dbReference type="Proteomes" id="UP000261174">
    <property type="component" value="Unassembled WGS sequence"/>
</dbReference>
<name>A0A3E1NWV1_9BACT</name>
<comment type="caution">
    <text evidence="3">The sequence shown here is derived from an EMBL/GenBank/DDBJ whole genome shotgun (WGS) entry which is preliminary data.</text>
</comment>